<comment type="caution">
    <text evidence="1">The sequence shown here is derived from an EMBL/GenBank/DDBJ whole genome shotgun (WGS) entry which is preliminary data.</text>
</comment>
<protein>
    <recommendedName>
        <fullName evidence="3">F-box domain-containing protein</fullName>
    </recommendedName>
</protein>
<dbReference type="EMBL" id="JBAHYK010002523">
    <property type="protein sequence ID" value="KAL0564903.1"/>
    <property type="molecule type" value="Genomic_DNA"/>
</dbReference>
<gene>
    <name evidence="1" type="ORF">V5O48_017135</name>
</gene>
<dbReference type="InterPro" id="IPR032675">
    <property type="entry name" value="LRR_dom_sf"/>
</dbReference>
<keyword evidence="2" id="KW-1185">Reference proteome</keyword>
<sequence length="539" mass="61181">GEASPEVDRQIFRSGTVLPPSELIDHDRLLESDEQLMRRQDETIAFFEAVVEQFKVDRELVQVRIDARKALRSPIRRLPVELLMRIFVFTCSSMERDDEEPPFFSIALPGREGHHPPEAIVPQVLSRVCFTWKSIAEGLSSLWTSLTFSIPRTRGQHKTLRRILALSGSQQLRLSIQGGDWYPDSPPAASLALLRSALNRCSELHVNYSFLSGTELGAFECRNLKRLFLHVRGSYGLNEETAFSIPQLTTVIQAPALETFWSDSFTEIAQDDIYPAPTISSFECLEGSLTHDHLTTLVRACPRIRSLSVKLKTSTFRHSSPDHLLLPHLERLEFKCDHSDRMFFLSRLTTPRLRELVLPAGQNDVTQERFIDFLNRSGCRLTLLDCYIPLAFDGTDDRTTLSRIVEKVPDLQTFRVRVTGTDSWEGENDLLVITDVLGGERPHLPRLAFFHVRAHGGHWREPAVHEVELLVGRFFDFAESRSRLTHPASISPLQAVSLLVESKNAWGDSPTLPLHRELEARRTALVFAGMECNVYIPTL</sequence>
<feature type="non-terminal residue" evidence="1">
    <location>
        <position position="1"/>
    </location>
</feature>
<reference evidence="1 2" key="1">
    <citation type="submission" date="2024-02" db="EMBL/GenBank/DDBJ databases">
        <title>A draft genome for the cacao thread blight pathogen Marasmius crinis-equi.</title>
        <authorList>
            <person name="Cohen S.P."/>
            <person name="Baruah I.K."/>
            <person name="Amoako-Attah I."/>
            <person name="Bukari Y."/>
            <person name="Meinhardt L.W."/>
            <person name="Bailey B.A."/>
        </authorList>
    </citation>
    <scope>NUCLEOTIDE SEQUENCE [LARGE SCALE GENOMIC DNA]</scope>
    <source>
        <strain evidence="1 2">GH-76</strain>
    </source>
</reference>
<dbReference type="Proteomes" id="UP001465976">
    <property type="component" value="Unassembled WGS sequence"/>
</dbReference>
<evidence type="ECO:0008006" key="3">
    <source>
        <dbReference type="Google" id="ProtNLM"/>
    </source>
</evidence>
<accession>A0ABR3EPT2</accession>
<dbReference type="Gene3D" id="3.80.10.10">
    <property type="entry name" value="Ribonuclease Inhibitor"/>
    <property type="match status" value="1"/>
</dbReference>
<evidence type="ECO:0000313" key="1">
    <source>
        <dbReference type="EMBL" id="KAL0564903.1"/>
    </source>
</evidence>
<evidence type="ECO:0000313" key="2">
    <source>
        <dbReference type="Proteomes" id="UP001465976"/>
    </source>
</evidence>
<name>A0ABR3EPT2_9AGAR</name>
<organism evidence="1 2">
    <name type="scientific">Marasmius crinis-equi</name>
    <dbReference type="NCBI Taxonomy" id="585013"/>
    <lineage>
        <taxon>Eukaryota</taxon>
        <taxon>Fungi</taxon>
        <taxon>Dikarya</taxon>
        <taxon>Basidiomycota</taxon>
        <taxon>Agaricomycotina</taxon>
        <taxon>Agaricomycetes</taxon>
        <taxon>Agaricomycetidae</taxon>
        <taxon>Agaricales</taxon>
        <taxon>Marasmiineae</taxon>
        <taxon>Marasmiaceae</taxon>
        <taxon>Marasmius</taxon>
    </lineage>
</organism>
<proteinExistence type="predicted"/>